<reference evidence="3" key="1">
    <citation type="submission" date="2016-10" db="EMBL/GenBank/DDBJ databases">
        <authorList>
            <person name="Varghese N."/>
            <person name="Submissions S."/>
        </authorList>
    </citation>
    <scope>NUCLEOTIDE SEQUENCE [LARGE SCALE GENOMIC DNA]</scope>
    <source>
        <strain evidence="3">CGMCC 1.9127</strain>
    </source>
</reference>
<keyword evidence="1" id="KW-0472">Membrane</keyword>
<evidence type="ECO:0000313" key="3">
    <source>
        <dbReference type="Proteomes" id="UP000199297"/>
    </source>
</evidence>
<keyword evidence="1" id="KW-0812">Transmembrane</keyword>
<gene>
    <name evidence="2" type="ORF">SAMN05216262_11644</name>
</gene>
<evidence type="ECO:0000313" key="2">
    <source>
        <dbReference type="EMBL" id="SEL64822.1"/>
    </source>
</evidence>
<feature type="transmembrane region" description="Helical" evidence="1">
    <location>
        <begin position="88"/>
        <end position="109"/>
    </location>
</feature>
<keyword evidence="3" id="KW-1185">Reference proteome</keyword>
<feature type="transmembrane region" description="Helical" evidence="1">
    <location>
        <begin position="43"/>
        <end position="63"/>
    </location>
</feature>
<dbReference type="Proteomes" id="UP000199297">
    <property type="component" value="Unassembled WGS sequence"/>
</dbReference>
<evidence type="ECO:0000256" key="1">
    <source>
        <dbReference type="SAM" id="Phobius"/>
    </source>
</evidence>
<dbReference type="AlphaFoldDB" id="A0A1H7RX78"/>
<dbReference type="OrthoDB" id="6228557at2"/>
<dbReference type="EMBL" id="FOBI01000016">
    <property type="protein sequence ID" value="SEL64822.1"/>
    <property type="molecule type" value="Genomic_DNA"/>
</dbReference>
<organism evidence="2 3">
    <name type="scientific">Colwellia chukchiensis</name>
    <dbReference type="NCBI Taxonomy" id="641665"/>
    <lineage>
        <taxon>Bacteria</taxon>
        <taxon>Pseudomonadati</taxon>
        <taxon>Pseudomonadota</taxon>
        <taxon>Gammaproteobacteria</taxon>
        <taxon>Alteromonadales</taxon>
        <taxon>Colwelliaceae</taxon>
        <taxon>Colwellia</taxon>
    </lineage>
</organism>
<sequence>MQKKSRIQGVFIFRPLLHLLFVVAMIFIAYLMLHGSIAAQNRYAVASLLVATWSLLLSALIGFHHQAPNKSNTALGGMSGLKYSIKQAIFKVVALLFAVLSIALLYVSIKLLI</sequence>
<keyword evidence="1" id="KW-1133">Transmembrane helix</keyword>
<feature type="transmembrane region" description="Helical" evidence="1">
    <location>
        <begin position="12"/>
        <end position="31"/>
    </location>
</feature>
<dbReference type="RefSeq" id="WP_085285386.1">
    <property type="nucleotide sequence ID" value="NZ_FOBI01000016.1"/>
</dbReference>
<proteinExistence type="predicted"/>
<accession>A0A1H7RX78</accession>
<name>A0A1H7RX78_9GAMM</name>
<protein>
    <submittedName>
        <fullName evidence="2">Uncharacterized protein</fullName>
    </submittedName>
</protein>